<dbReference type="RefSeq" id="WP_269319375.1">
    <property type="nucleotide sequence ID" value="NZ_JACZDK010000007.1"/>
</dbReference>
<protein>
    <submittedName>
        <fullName evidence="1">Uncharacterized protein</fullName>
    </submittedName>
</protein>
<reference evidence="1" key="1">
    <citation type="submission" date="2019-11" db="EMBL/GenBank/DDBJ databases">
        <authorList>
            <person name="Feng L."/>
        </authorList>
    </citation>
    <scope>NUCLEOTIDE SEQUENCE</scope>
    <source>
        <strain evidence="1">BdentiumLFYP24</strain>
    </source>
</reference>
<accession>A0A6N2TK55</accession>
<proteinExistence type="predicted"/>
<dbReference type="AlphaFoldDB" id="A0A6N2TK55"/>
<gene>
    <name evidence="1" type="ORF">BDLFYP24_02029</name>
</gene>
<sequence>MIPNSFQKMLTLLKEKQLSLAGAVQNFTDPGTDKSYMLFPIRRL</sequence>
<dbReference type="EMBL" id="CACRSP010000004">
    <property type="protein sequence ID" value="VYT05787.1"/>
    <property type="molecule type" value="Genomic_DNA"/>
</dbReference>
<organism evidence="1">
    <name type="scientific">Bifidobacterium dentium</name>
    <dbReference type="NCBI Taxonomy" id="1689"/>
    <lineage>
        <taxon>Bacteria</taxon>
        <taxon>Bacillati</taxon>
        <taxon>Actinomycetota</taxon>
        <taxon>Actinomycetes</taxon>
        <taxon>Bifidobacteriales</taxon>
        <taxon>Bifidobacteriaceae</taxon>
        <taxon>Bifidobacterium</taxon>
    </lineage>
</organism>
<name>A0A6N2TK55_9BIFI</name>
<evidence type="ECO:0000313" key="1">
    <source>
        <dbReference type="EMBL" id="VYT05787.1"/>
    </source>
</evidence>